<sequence>MYRFLLACMLLPLWSSAQFRDDFDVDSQNDYILMTGDGDPTMALTARNGHGIISIDATRDRHNVWWTILKRDVSDLLDLPKLEDPANELLVEARVKISAAPRRVNFMVVTNRTTDFHEHLREFDIADTSEWHTISFLTRDLDVRADDTLYVQFCATDFGPDTYEVQLDYFRADIVKAADASPEQGEPLMYHPEVPDLATFDRVLPVAQNAVIAPDYPEVNFSNWTAREGEADVPVLSVGRGQYALLRWELDDFRGEAADGAGILELTTQAVASGGNYREAYGDQLGEEFPKVRIIEVMGGDPDWQQDSVTYDDFLLPDGSEPLNQQMIFDVAVTAGRGSVTHVTLSRPVMQRLLDGTTTGLIIKPLGLINASFYANDGDQGPKLYFNLRQTAGR</sequence>
<evidence type="ECO:0000313" key="3">
    <source>
        <dbReference type="Proteomes" id="UP000237662"/>
    </source>
</evidence>
<gene>
    <name evidence="2" type="ORF">CLV84_0807</name>
</gene>
<organism evidence="2 3">
    <name type="scientific">Neolewinella xylanilytica</name>
    <dbReference type="NCBI Taxonomy" id="1514080"/>
    <lineage>
        <taxon>Bacteria</taxon>
        <taxon>Pseudomonadati</taxon>
        <taxon>Bacteroidota</taxon>
        <taxon>Saprospiria</taxon>
        <taxon>Saprospirales</taxon>
        <taxon>Lewinellaceae</taxon>
        <taxon>Neolewinella</taxon>
    </lineage>
</organism>
<name>A0A2S6I8M6_9BACT</name>
<comment type="caution">
    <text evidence="2">The sequence shown here is derived from an EMBL/GenBank/DDBJ whole genome shotgun (WGS) entry which is preliminary data.</text>
</comment>
<keyword evidence="1" id="KW-0732">Signal</keyword>
<accession>A0A2S6I8M6</accession>
<reference evidence="2 3" key="1">
    <citation type="submission" date="2018-02" db="EMBL/GenBank/DDBJ databases">
        <title>Genomic Encyclopedia of Archaeal and Bacterial Type Strains, Phase II (KMG-II): from individual species to whole genera.</title>
        <authorList>
            <person name="Goeker M."/>
        </authorList>
    </citation>
    <scope>NUCLEOTIDE SEQUENCE [LARGE SCALE GENOMIC DNA]</scope>
    <source>
        <strain evidence="2 3">DSM 29526</strain>
    </source>
</reference>
<protein>
    <submittedName>
        <fullName evidence="2">Uncharacterized protein</fullName>
    </submittedName>
</protein>
<proteinExistence type="predicted"/>
<keyword evidence="3" id="KW-1185">Reference proteome</keyword>
<evidence type="ECO:0000256" key="1">
    <source>
        <dbReference type="SAM" id="SignalP"/>
    </source>
</evidence>
<dbReference type="EMBL" id="PTJC01000005">
    <property type="protein sequence ID" value="PPK87854.1"/>
    <property type="molecule type" value="Genomic_DNA"/>
</dbReference>
<dbReference type="Proteomes" id="UP000237662">
    <property type="component" value="Unassembled WGS sequence"/>
</dbReference>
<feature type="chain" id="PRO_5015553864" evidence="1">
    <location>
        <begin position="21"/>
        <end position="394"/>
    </location>
</feature>
<dbReference type="OrthoDB" id="7053590at2"/>
<dbReference type="RefSeq" id="WP_104418433.1">
    <property type="nucleotide sequence ID" value="NZ_PTJC01000005.1"/>
</dbReference>
<dbReference type="AlphaFoldDB" id="A0A2S6I8M6"/>
<evidence type="ECO:0000313" key="2">
    <source>
        <dbReference type="EMBL" id="PPK87854.1"/>
    </source>
</evidence>
<feature type="signal peptide" evidence="1">
    <location>
        <begin position="1"/>
        <end position="20"/>
    </location>
</feature>